<feature type="compositionally biased region" description="Basic and acidic residues" evidence="2">
    <location>
        <begin position="337"/>
        <end position="351"/>
    </location>
</feature>
<keyword evidence="1" id="KW-0175">Coiled coil</keyword>
<feature type="region of interest" description="Disordered" evidence="2">
    <location>
        <begin position="1"/>
        <end position="34"/>
    </location>
</feature>
<evidence type="ECO:0000256" key="2">
    <source>
        <dbReference type="SAM" id="MobiDB-lite"/>
    </source>
</evidence>
<gene>
    <name evidence="3" type="primary">AlNc14C3G508</name>
    <name evidence="3" type="ORF">ALNC14_005530</name>
</gene>
<feature type="coiled-coil region" evidence="1">
    <location>
        <begin position="140"/>
        <end position="291"/>
    </location>
</feature>
<accession>F0W039</accession>
<name>F0W039_9STRA</name>
<evidence type="ECO:0000313" key="3">
    <source>
        <dbReference type="EMBL" id="CCA14410.1"/>
    </source>
</evidence>
<reference evidence="3" key="1">
    <citation type="journal article" date="2011" name="PLoS Biol.">
        <title>Gene gain and loss during evolution of obligate parasitism in the white rust pathogen of Arabidopsis thaliana.</title>
        <authorList>
            <person name="Kemen E."/>
            <person name="Gardiner A."/>
            <person name="Schultz-Larsen T."/>
            <person name="Kemen A.C."/>
            <person name="Balmuth A.L."/>
            <person name="Robert-Seilaniantz A."/>
            <person name="Bailey K."/>
            <person name="Holub E."/>
            <person name="Studholme D.J."/>
            <person name="Maclean D."/>
            <person name="Jones J.D."/>
        </authorList>
    </citation>
    <scope>NUCLEOTIDE SEQUENCE</scope>
</reference>
<organism evidence="3">
    <name type="scientific">Albugo laibachii Nc14</name>
    <dbReference type="NCBI Taxonomy" id="890382"/>
    <lineage>
        <taxon>Eukaryota</taxon>
        <taxon>Sar</taxon>
        <taxon>Stramenopiles</taxon>
        <taxon>Oomycota</taxon>
        <taxon>Peronosporomycetes</taxon>
        <taxon>Albuginales</taxon>
        <taxon>Albuginaceae</taxon>
        <taxon>Albugo</taxon>
    </lineage>
</organism>
<sequence>MSEDLMHGNVARSTNTKTHPQTAYVPSNNTSDPISSHLQIHIEKGTNAQPKQAVQSPEVILSGSIDHDNEIDSLWRRVCDLEYEKTVLSKENEIWKGRYEILEKSNAKIVNVHERSLNGMQHQLELVKVVAALEIEKSTRESLVEELLVQKRKLMTAEEKIKSNMVKLEEYQRNEKVLTHTILLSERRADIHTRQQTAELLQTYETLKAELEMEKSNAADESNQLRLQIEQLQAQIETYGQALEQSQQARQTLEQQCQSDQEEMSLTRERIRILETEAAVTRSKHEQLEKADSQLRTQLKQQSMKLNDSLVENKLLREENCELKTIADELMVLAEKQEEEKQRQKQLERNLSRSTSQPQNQQTLGKRQVRHSLG</sequence>
<dbReference type="HOGENOM" id="CLU_740603_0_0_1"/>
<protein>
    <submittedName>
        <fullName evidence="3">AlNc14C3G508 protein</fullName>
    </submittedName>
</protein>
<dbReference type="EMBL" id="FR824048">
    <property type="protein sequence ID" value="CCA14410.1"/>
    <property type="molecule type" value="Genomic_DNA"/>
</dbReference>
<evidence type="ECO:0000256" key="1">
    <source>
        <dbReference type="SAM" id="Coils"/>
    </source>
</evidence>
<reference evidence="3" key="2">
    <citation type="submission" date="2011-02" db="EMBL/GenBank/DDBJ databases">
        <authorList>
            <person name="MacLean D."/>
        </authorList>
    </citation>
    <scope>NUCLEOTIDE SEQUENCE</scope>
</reference>
<feature type="compositionally biased region" description="Polar residues" evidence="2">
    <location>
        <begin position="352"/>
        <end position="365"/>
    </location>
</feature>
<proteinExistence type="predicted"/>
<feature type="compositionally biased region" description="Polar residues" evidence="2">
    <location>
        <begin position="11"/>
        <end position="34"/>
    </location>
</feature>
<feature type="region of interest" description="Disordered" evidence="2">
    <location>
        <begin position="337"/>
        <end position="374"/>
    </location>
</feature>
<dbReference type="AlphaFoldDB" id="F0W039"/>